<dbReference type="SMART" id="SM00242">
    <property type="entry name" value="MYSc"/>
    <property type="match status" value="1"/>
</dbReference>
<accession>A0A811KT17</accession>
<evidence type="ECO:0000256" key="7">
    <source>
        <dbReference type="ARBA" id="ARBA00023203"/>
    </source>
</evidence>
<dbReference type="Gene3D" id="1.20.58.530">
    <property type="match status" value="1"/>
</dbReference>
<feature type="domain" description="Myosin motor" evidence="11">
    <location>
        <begin position="79"/>
        <end position="770"/>
    </location>
</feature>
<dbReference type="Gene3D" id="1.10.10.820">
    <property type="match status" value="1"/>
</dbReference>
<evidence type="ECO:0000313" key="12">
    <source>
        <dbReference type="EMBL" id="CAD5218881.1"/>
    </source>
</evidence>
<dbReference type="Gene3D" id="3.40.850.10">
    <property type="entry name" value="Kinesin motor domain"/>
    <property type="match status" value="1"/>
</dbReference>
<evidence type="ECO:0000256" key="4">
    <source>
        <dbReference type="ARBA" id="ARBA00023054"/>
    </source>
</evidence>
<dbReference type="GO" id="GO:0005524">
    <property type="term" value="F:ATP binding"/>
    <property type="evidence" value="ECO:0007669"/>
    <property type="project" value="UniProtKB-UniRule"/>
</dbReference>
<dbReference type="PRINTS" id="PR00193">
    <property type="entry name" value="MYOSINHEAVY"/>
</dbReference>
<name>A0A811KT17_9BILA</name>
<dbReference type="FunFam" id="1.10.10.820:FF:000001">
    <property type="entry name" value="Myosin heavy chain"/>
    <property type="match status" value="1"/>
</dbReference>
<keyword evidence="13" id="KW-1185">Reference proteome</keyword>
<evidence type="ECO:0000256" key="6">
    <source>
        <dbReference type="ARBA" id="ARBA00023175"/>
    </source>
</evidence>
<reference evidence="12" key="1">
    <citation type="submission" date="2020-09" db="EMBL/GenBank/DDBJ databases">
        <authorList>
            <person name="Kikuchi T."/>
        </authorList>
    </citation>
    <scope>NUCLEOTIDE SEQUENCE</scope>
    <source>
        <strain evidence="12">SH1</strain>
    </source>
</reference>
<feature type="region of interest" description="Disordered" evidence="10">
    <location>
        <begin position="1180"/>
        <end position="1238"/>
    </location>
</feature>
<evidence type="ECO:0000256" key="2">
    <source>
        <dbReference type="ARBA" id="ARBA00022741"/>
    </source>
</evidence>
<dbReference type="GO" id="GO:0016459">
    <property type="term" value="C:myosin complex"/>
    <property type="evidence" value="ECO:0007669"/>
    <property type="project" value="UniProtKB-KW"/>
</dbReference>
<evidence type="ECO:0000256" key="1">
    <source>
        <dbReference type="ARBA" id="ARBA00008314"/>
    </source>
</evidence>
<dbReference type="GO" id="GO:0000146">
    <property type="term" value="F:microfilament motor activity"/>
    <property type="evidence" value="ECO:0007669"/>
    <property type="project" value="TreeGrafter"/>
</dbReference>
<evidence type="ECO:0000256" key="3">
    <source>
        <dbReference type="ARBA" id="ARBA00022840"/>
    </source>
</evidence>
<evidence type="ECO:0000256" key="9">
    <source>
        <dbReference type="SAM" id="Coils"/>
    </source>
</evidence>
<dbReference type="SUPFAM" id="SSF52540">
    <property type="entry name" value="P-loop containing nucleoside triphosphate hydrolases"/>
    <property type="match status" value="1"/>
</dbReference>
<dbReference type="GO" id="GO:0016020">
    <property type="term" value="C:membrane"/>
    <property type="evidence" value="ECO:0007669"/>
    <property type="project" value="TreeGrafter"/>
</dbReference>
<dbReference type="Gene3D" id="1.20.5.4820">
    <property type="match status" value="1"/>
</dbReference>
<dbReference type="EMBL" id="CAJFCW020000004">
    <property type="protein sequence ID" value="CAG9112043.1"/>
    <property type="molecule type" value="Genomic_DNA"/>
</dbReference>
<dbReference type="EMBL" id="CAJFDH010000004">
    <property type="protein sequence ID" value="CAD5218881.1"/>
    <property type="molecule type" value="Genomic_DNA"/>
</dbReference>
<dbReference type="Gene3D" id="1.10.287.1490">
    <property type="match status" value="1"/>
</dbReference>
<organism evidence="12 13">
    <name type="scientific">Bursaphelenchus okinawaensis</name>
    <dbReference type="NCBI Taxonomy" id="465554"/>
    <lineage>
        <taxon>Eukaryota</taxon>
        <taxon>Metazoa</taxon>
        <taxon>Ecdysozoa</taxon>
        <taxon>Nematoda</taxon>
        <taxon>Chromadorea</taxon>
        <taxon>Rhabditida</taxon>
        <taxon>Tylenchina</taxon>
        <taxon>Tylenchomorpha</taxon>
        <taxon>Aphelenchoidea</taxon>
        <taxon>Aphelenchoididae</taxon>
        <taxon>Bursaphelenchus</taxon>
    </lineage>
</organism>
<feature type="compositionally biased region" description="Low complexity" evidence="10">
    <location>
        <begin position="1180"/>
        <end position="1198"/>
    </location>
</feature>
<feature type="region of interest" description="Disordered" evidence="10">
    <location>
        <begin position="1135"/>
        <end position="1163"/>
    </location>
</feature>
<evidence type="ECO:0000256" key="10">
    <source>
        <dbReference type="SAM" id="MobiDB-lite"/>
    </source>
</evidence>
<feature type="region of interest" description="Actin-binding" evidence="8">
    <location>
        <begin position="650"/>
        <end position="672"/>
    </location>
</feature>
<keyword evidence="7 8" id="KW-0009">Actin-binding</keyword>
<evidence type="ECO:0000313" key="13">
    <source>
        <dbReference type="Proteomes" id="UP000614601"/>
    </source>
</evidence>
<dbReference type="Proteomes" id="UP000614601">
    <property type="component" value="Unassembled WGS sequence"/>
</dbReference>
<dbReference type="SUPFAM" id="SSF57997">
    <property type="entry name" value="Tropomyosin"/>
    <property type="match status" value="1"/>
</dbReference>
<keyword evidence="3 8" id="KW-0067">ATP-binding</keyword>
<evidence type="ECO:0000256" key="5">
    <source>
        <dbReference type="ARBA" id="ARBA00023123"/>
    </source>
</evidence>
<dbReference type="InterPro" id="IPR027417">
    <property type="entry name" value="P-loop_NTPase"/>
</dbReference>
<feature type="compositionally biased region" description="Basic and acidic residues" evidence="10">
    <location>
        <begin position="1135"/>
        <end position="1150"/>
    </location>
</feature>
<evidence type="ECO:0000259" key="11">
    <source>
        <dbReference type="PROSITE" id="PS51456"/>
    </source>
</evidence>
<dbReference type="PROSITE" id="PS51456">
    <property type="entry name" value="MYOSIN_MOTOR"/>
    <property type="match status" value="1"/>
</dbReference>
<evidence type="ECO:0000256" key="8">
    <source>
        <dbReference type="PROSITE-ProRule" id="PRU00782"/>
    </source>
</evidence>
<keyword evidence="4 9" id="KW-0175">Coiled coil</keyword>
<feature type="binding site" evidence="8">
    <location>
        <begin position="175"/>
        <end position="182"/>
    </location>
    <ligand>
        <name>ATP</name>
        <dbReference type="ChEBI" id="CHEBI:30616"/>
    </ligand>
</feature>
<dbReference type="PANTHER" id="PTHR13140">
    <property type="entry name" value="MYOSIN"/>
    <property type="match status" value="1"/>
</dbReference>
<proteinExistence type="inferred from homology"/>
<feature type="compositionally biased region" description="Polar residues" evidence="10">
    <location>
        <begin position="1213"/>
        <end position="1238"/>
    </location>
</feature>
<comment type="caution">
    <text evidence="12">The sequence shown here is derived from an EMBL/GenBank/DDBJ whole genome shotgun (WGS) entry which is preliminary data.</text>
</comment>
<gene>
    <name evidence="12" type="ORF">BOKJ2_LOCUS8091</name>
</gene>
<keyword evidence="2 8" id="KW-0547">Nucleotide-binding</keyword>
<dbReference type="Proteomes" id="UP000783686">
    <property type="component" value="Unassembled WGS sequence"/>
</dbReference>
<dbReference type="InterPro" id="IPR036961">
    <property type="entry name" value="Kinesin_motor_dom_sf"/>
</dbReference>
<sequence>MTAVEELTKLLTVPQTLIDDELKRLENRVWIPDPDHSYRLAVVVEDTGRELTVKYRDPQGFNKQKKIEKCTVHRTSVSHYCADMCTLTELNEACALHTIRSRYEQQIIHTYSGLFCVVLNPWKRVPLYTTEMMELYMNSKLNTTNLPPHVYAVAQNAYEGLKLASKSDQSILITGESGAGKTENTKKIIEYLIKAANQNELPSTSQEATGVQEAILSAGIALEAFSNARTIHNSNSSRLGKFIKLDFDIKSKLTSANIECYLLEKSRVVSQNEGDRNFHIFYEIFANNTFESVRNKLGLKKKFNDYKYLNQGGSSAYSGMNDLENSEATIDALKRIGFSDKEILEVVEAIISIILLGEMRFGERSGMDVSYPERMDEIEVASSALQVRSSKLVDAVTEPSFKVGERLIRRSQNLKKTLLSVAAMAKAIYQKLFEYILQKCNETIVQKSRHKDTKDDGNFIGVLDMAGFEIMSTNSFEQLCINFTNEKLQQFFNHFMFVKEQNEYFNEGIEWDQMDFGNDLQLTIELIEKPMGLLSLLQEECIIPNSSDQTLLAKLVENLGAEEGFNKVKMSSRNKSTNHFLLTHYTGQVAYNVDGWLEKNRDQVDTSILELLSTSTHNLLKLLFKKNESKVSRRGSLAQSTVSYIYKEQLGRLLNTLHKTQSHFIRCIVPNSTRRAFEMDAPLVLHQLKCNGVLEGLRICQRGYPSRIFFNEFVDRYIVLCPNIDRSVSSVKQVVQMVEELNLDLEKFQIGRTKLFCKSGFLSDLEDRRKARISECIVQIQAQIRWHLEQERFSQKQKEMDAVTIVQDNIRQVVALNSCPWIKLLRKTKQLIPMKKEKERLVQLEKDVDAMKKLCDVVKDEKQVLLDRNQWLEERLEEIEKEREAERNKKHDVEDELKRNEMLLEAMESRFDEQHAKIMKLNTTLKENVATLERLEAEKRQMMVQLSKIKEDLSAETTLRTNAEQEYENMVMKNEELERRYDDVRPELEHLRNENSKKMENIFKLEEKLEDSESKFTELKHDLAEANERLNTAESSLYNERSQKRQFEIKNDELEETVARLEEELDKITVQRDATKEQNRIKDNTIRKLERQLDEKKFEMDNCIAELKKSHKSKQFELQNELDDCKRRLLKLESENKQQKAKLENDRETSLEPDYPRSGSALSRFGSRVSMNTSIYSITSSSSISGAQATSSGIGSSIRPYTRSRRNDDDRLTSSCYSESSRYLPKSPSSHRLSRQSTLSNVHQVIDLERSMSNSSINQTNLQNVERKCAQTERELQTLKTDLQLAKRELEVYKQSLQEAEMSKETQSRHLKQLNRDLEQAQKALKEEETKTEGLDMQLKKTQRDLENSRKKVEDTIAESKNDIMAERRRLMDKMSKMQDEYDNKIHVLQSNQKANEGVKSDLQEARSQLDRAMLEIGQLNKLQRSQSTIGETWEQQYRGVILEMEAMRDENASLKSKIRRQYKQIELLSQQSNLDDCVSELENRIENVRPRFEG</sequence>
<feature type="coiled-coil region" evidence="9">
    <location>
        <begin position="1262"/>
        <end position="1472"/>
    </location>
</feature>
<dbReference type="PROSITE" id="PS50096">
    <property type="entry name" value="IQ"/>
    <property type="match status" value="1"/>
</dbReference>
<dbReference type="OrthoDB" id="312459at2759"/>
<dbReference type="GO" id="GO:0005737">
    <property type="term" value="C:cytoplasm"/>
    <property type="evidence" value="ECO:0007669"/>
    <property type="project" value="TreeGrafter"/>
</dbReference>
<dbReference type="Gene3D" id="1.20.120.720">
    <property type="entry name" value="Myosin VI head, motor domain, U50 subdomain"/>
    <property type="match status" value="1"/>
</dbReference>
<keyword evidence="6 8" id="KW-0505">Motor protein</keyword>
<dbReference type="PANTHER" id="PTHR13140:SF857">
    <property type="entry name" value="MYOSIN-11"/>
    <property type="match status" value="1"/>
</dbReference>
<dbReference type="GO" id="GO:0051015">
    <property type="term" value="F:actin filament binding"/>
    <property type="evidence" value="ECO:0007669"/>
    <property type="project" value="TreeGrafter"/>
</dbReference>
<protein>
    <recommendedName>
        <fullName evidence="11">Myosin motor domain-containing protein</fullName>
    </recommendedName>
</protein>
<keyword evidence="5 8" id="KW-0518">Myosin</keyword>
<dbReference type="InterPro" id="IPR001609">
    <property type="entry name" value="Myosin_head_motor_dom-like"/>
</dbReference>
<dbReference type="GO" id="GO:0007015">
    <property type="term" value="P:actin filament organization"/>
    <property type="evidence" value="ECO:0007669"/>
    <property type="project" value="TreeGrafter"/>
</dbReference>
<comment type="similarity">
    <text evidence="1 8">Belongs to the TRAFAC class myosin-kinesin ATPase superfamily. Myosin family.</text>
</comment>
<dbReference type="Pfam" id="PF00063">
    <property type="entry name" value="Myosin_head"/>
    <property type="match status" value="1"/>
</dbReference>